<feature type="domain" description="Fumarylacetoacetase-like C-terminal" evidence="3">
    <location>
        <begin position="18"/>
        <end position="207"/>
    </location>
</feature>
<dbReference type="SUPFAM" id="SSF56529">
    <property type="entry name" value="FAH"/>
    <property type="match status" value="1"/>
</dbReference>
<dbReference type="InterPro" id="IPR036663">
    <property type="entry name" value="Fumarylacetoacetase_C_sf"/>
</dbReference>
<dbReference type="Gene3D" id="3.90.850.10">
    <property type="entry name" value="Fumarylacetoacetase-like, C-terminal domain"/>
    <property type="match status" value="1"/>
</dbReference>
<comment type="similarity">
    <text evidence="1">Belongs to the FAH family.</text>
</comment>
<dbReference type="GO" id="GO:0046872">
    <property type="term" value="F:metal ion binding"/>
    <property type="evidence" value="ECO:0007669"/>
    <property type="project" value="UniProtKB-KW"/>
</dbReference>
<evidence type="ECO:0000313" key="4">
    <source>
        <dbReference type="EMBL" id="EHQ90886.1"/>
    </source>
</evidence>
<evidence type="ECO:0000313" key="5">
    <source>
        <dbReference type="Proteomes" id="UP000005104"/>
    </source>
</evidence>
<protein>
    <submittedName>
        <fullName evidence="4">2-keto-4-pentenoate hydratase/2-oxohepta-3-ene-1,7-dioic acid hydratase</fullName>
    </submittedName>
</protein>
<sequence length="220" mass="24151">MEIVESNKPWIGEGIRNIYCVGRNYVQHAQELNNAVPDVPLLFTKPTHSLAEANGHEIIFPGDRGEIQYEAELVFHIGRGYEPGIKLDDLVDQIAIGIDFTLRDVQTELKGKGYPWLLAKGFINSAVITPWQSFAGLNALMELDFSLDRNGQEVQRDNMKNMIFDLPTVVGYTAMHLGLGQGDIIFTGTPAGVGPVSDGDSFTCKLADNVLGSCIIKLSK</sequence>
<dbReference type="InterPro" id="IPR011234">
    <property type="entry name" value="Fumarylacetoacetase-like_C"/>
</dbReference>
<keyword evidence="5" id="KW-1185">Reference proteome</keyword>
<dbReference type="STRING" id="768710.DesyoDRAFT_3904"/>
<gene>
    <name evidence="4" type="ORF">DesyoDRAFT_3904</name>
</gene>
<dbReference type="PANTHER" id="PTHR11820">
    <property type="entry name" value="ACYLPYRUVASE"/>
    <property type="match status" value="1"/>
</dbReference>
<dbReference type="eggNOG" id="COG0179">
    <property type="taxonomic scope" value="Bacteria"/>
</dbReference>
<evidence type="ECO:0000259" key="3">
    <source>
        <dbReference type="Pfam" id="PF01557"/>
    </source>
</evidence>
<dbReference type="Pfam" id="PF01557">
    <property type="entry name" value="FAA_hydrolase"/>
    <property type="match status" value="1"/>
</dbReference>
<dbReference type="RefSeq" id="WP_007785515.1">
    <property type="nucleotide sequence ID" value="NZ_CM001441.1"/>
</dbReference>
<name>H5XX18_9FIRM</name>
<dbReference type="HOGENOM" id="CLU_028458_5_2_9"/>
<proteinExistence type="inferred from homology"/>
<evidence type="ECO:0000256" key="1">
    <source>
        <dbReference type="ARBA" id="ARBA00010211"/>
    </source>
</evidence>
<dbReference type="AlphaFoldDB" id="H5XX18"/>
<dbReference type="EMBL" id="CM001441">
    <property type="protein sequence ID" value="EHQ90886.1"/>
    <property type="molecule type" value="Genomic_DNA"/>
</dbReference>
<dbReference type="PANTHER" id="PTHR11820:SF7">
    <property type="entry name" value="ACYLPYRUVASE FAHD1, MITOCHONDRIAL"/>
    <property type="match status" value="1"/>
</dbReference>
<evidence type="ECO:0000256" key="2">
    <source>
        <dbReference type="ARBA" id="ARBA00022723"/>
    </source>
</evidence>
<organism evidence="4 5">
    <name type="scientific">Desulfosporosinus youngiae DSM 17734</name>
    <dbReference type="NCBI Taxonomy" id="768710"/>
    <lineage>
        <taxon>Bacteria</taxon>
        <taxon>Bacillati</taxon>
        <taxon>Bacillota</taxon>
        <taxon>Clostridia</taxon>
        <taxon>Eubacteriales</taxon>
        <taxon>Desulfitobacteriaceae</taxon>
        <taxon>Desulfosporosinus</taxon>
    </lineage>
</organism>
<keyword evidence="2" id="KW-0479">Metal-binding</keyword>
<dbReference type="Proteomes" id="UP000005104">
    <property type="component" value="Chromosome"/>
</dbReference>
<dbReference type="GO" id="GO:0018773">
    <property type="term" value="F:acetylpyruvate hydrolase activity"/>
    <property type="evidence" value="ECO:0007669"/>
    <property type="project" value="TreeGrafter"/>
</dbReference>
<reference evidence="4 5" key="1">
    <citation type="submission" date="2011-11" db="EMBL/GenBank/DDBJ databases">
        <title>The Noncontiguous Finished genome of Desulfosporosinus youngiae DSM 17734.</title>
        <authorList>
            <consortium name="US DOE Joint Genome Institute (JGI-PGF)"/>
            <person name="Lucas S."/>
            <person name="Han J."/>
            <person name="Lapidus A."/>
            <person name="Cheng J.-F."/>
            <person name="Goodwin L."/>
            <person name="Pitluck S."/>
            <person name="Peters L."/>
            <person name="Ovchinnikova G."/>
            <person name="Lu M."/>
            <person name="Land M.L."/>
            <person name="Hauser L."/>
            <person name="Pester M."/>
            <person name="Spring S."/>
            <person name="Ollivier B."/>
            <person name="Rattei T."/>
            <person name="Klenk H.-P."/>
            <person name="Wagner M."/>
            <person name="Loy A."/>
            <person name="Woyke T.J."/>
        </authorList>
    </citation>
    <scope>NUCLEOTIDE SEQUENCE [LARGE SCALE GENOMIC DNA]</scope>
    <source>
        <strain evidence="4 5">DSM 17734</strain>
    </source>
</reference>
<accession>H5XX18</accession>